<dbReference type="OrthoDB" id="332175at2"/>
<accession>A0A5K7YI04</accession>
<dbReference type="Proteomes" id="UP000427906">
    <property type="component" value="Chromosome"/>
</dbReference>
<sequence>MNGILKRVIVLLTVLALVAVPCTTCFAQELEQDDDIVAGKMAGDALVVRPLGLCATLIGGAVFLVSLPFSALGGNTKPAYEALLMDPFNFTFNRPLGDF</sequence>
<reference evidence="3 4" key="1">
    <citation type="submission" date="2019-11" db="EMBL/GenBank/DDBJ databases">
        <title>Comparative genomics of hydrocarbon-degrading Desulfosarcina strains.</title>
        <authorList>
            <person name="Watanabe M."/>
            <person name="Kojima H."/>
            <person name="Fukui M."/>
        </authorList>
    </citation>
    <scope>NUCLEOTIDE SEQUENCE [LARGE SCALE GENOMIC DNA]</scope>
    <source>
        <strain evidence="3 4">PL12</strain>
    </source>
</reference>
<keyword evidence="1" id="KW-0472">Membrane</keyword>
<evidence type="ECO:0008006" key="5">
    <source>
        <dbReference type="Google" id="ProtNLM"/>
    </source>
</evidence>
<dbReference type="EMBL" id="AP021874">
    <property type="protein sequence ID" value="BBO68766.1"/>
    <property type="molecule type" value="Genomic_DNA"/>
</dbReference>
<keyword evidence="2" id="KW-0732">Signal</keyword>
<proteinExistence type="predicted"/>
<gene>
    <name evidence="3" type="ORF">DSCA_26960</name>
</gene>
<feature type="transmembrane region" description="Helical" evidence="1">
    <location>
        <begin position="46"/>
        <end position="67"/>
    </location>
</feature>
<dbReference type="AlphaFoldDB" id="A0A5K7YI04"/>
<protein>
    <recommendedName>
        <fullName evidence="5">Multidrug transporter</fullName>
    </recommendedName>
</protein>
<evidence type="ECO:0000313" key="3">
    <source>
        <dbReference type="EMBL" id="BBO68766.1"/>
    </source>
</evidence>
<evidence type="ECO:0000256" key="1">
    <source>
        <dbReference type="SAM" id="Phobius"/>
    </source>
</evidence>
<feature type="chain" id="PRO_5024295184" description="Multidrug transporter" evidence="2">
    <location>
        <begin position="28"/>
        <end position="99"/>
    </location>
</feature>
<dbReference type="RefSeq" id="WP_155316886.1">
    <property type="nucleotide sequence ID" value="NZ_AP021874.1"/>
</dbReference>
<dbReference type="KEGG" id="dalk:DSCA_26960"/>
<name>A0A5K7YI04_9BACT</name>
<keyword evidence="4" id="KW-1185">Reference proteome</keyword>
<evidence type="ECO:0000313" key="4">
    <source>
        <dbReference type="Proteomes" id="UP000427906"/>
    </source>
</evidence>
<organism evidence="3 4">
    <name type="scientific">Desulfosarcina alkanivorans</name>
    <dbReference type="NCBI Taxonomy" id="571177"/>
    <lineage>
        <taxon>Bacteria</taxon>
        <taxon>Pseudomonadati</taxon>
        <taxon>Thermodesulfobacteriota</taxon>
        <taxon>Desulfobacteria</taxon>
        <taxon>Desulfobacterales</taxon>
        <taxon>Desulfosarcinaceae</taxon>
        <taxon>Desulfosarcina</taxon>
    </lineage>
</organism>
<feature type="signal peptide" evidence="2">
    <location>
        <begin position="1"/>
        <end position="27"/>
    </location>
</feature>
<keyword evidence="1" id="KW-0812">Transmembrane</keyword>
<evidence type="ECO:0000256" key="2">
    <source>
        <dbReference type="SAM" id="SignalP"/>
    </source>
</evidence>
<keyword evidence="1" id="KW-1133">Transmembrane helix</keyword>